<dbReference type="SUPFAM" id="SSF52096">
    <property type="entry name" value="ClpP/crotonase"/>
    <property type="match status" value="1"/>
</dbReference>
<dbReference type="PANTHER" id="PTHR32060">
    <property type="entry name" value="TAIL-SPECIFIC PROTEASE"/>
    <property type="match status" value="1"/>
</dbReference>
<dbReference type="RefSeq" id="WP_141412609.1">
    <property type="nucleotide sequence ID" value="NZ_AP019735.1"/>
</dbReference>
<dbReference type="Gene3D" id="3.30.750.44">
    <property type="match status" value="1"/>
</dbReference>
<dbReference type="GO" id="GO:0030288">
    <property type="term" value="C:outer membrane-bounded periplasmic space"/>
    <property type="evidence" value="ECO:0007669"/>
    <property type="project" value="TreeGrafter"/>
</dbReference>
<gene>
    <name evidence="8" type="ORF">A5CBH24_13650</name>
</gene>
<sequence>MYKNSRSTVLLPLVVAAAVALGIFLGQFLGRSSAESDIKGILRSLALPQNKVSQTLSLIETQYVDSVAIDSLVERALPVIVSELDPHSVYIPASEMAEINEPLDGEFDGIGVVFNMATDTVIVLNVIPSGPSDKAGVVAGDRIVRINDSLVAGQQIAQREIMRRLRGKRGSEVRLGLERRGIDELVEVTVVRDKIPIRSLTAALMLTGDIAFVKLDQFARTSHTELLEALSTLRTQGMRKLILDLRGNSGGFLDQAIAIANEFLPADKLIVYTEDRNHQRIEQYSDGTGSAADLDLAVLVDEGSASSSEILAGALQDNDRGTIIGRRSFGKGLVQQQIPYADGSALRLTVARYYTPTGRSIQKPYTSGDAESYDADIWNRYQHNEFFSADSIRFDNALRRTTPGGKVVYGGGGIMPDIFVPLDTTDLTKYYLEVSGRNILYRYTIEYADAHRKALNAVRTTADLRALLDADRGLVDDFVRYAARKGVAPRYGDIARSRQLMEAQLKAYIGRNTSLEDSGYFLSIYPEDEVIVRAIGELEHPTIPTVKAAEAVAEGEPAEEQPAEEEPAEEAPHD</sequence>
<comment type="similarity">
    <text evidence="1 5">Belongs to the peptidase S41A family.</text>
</comment>
<dbReference type="GO" id="GO:0007165">
    <property type="term" value="P:signal transduction"/>
    <property type="evidence" value="ECO:0007669"/>
    <property type="project" value="TreeGrafter"/>
</dbReference>
<dbReference type="Gene3D" id="3.90.226.10">
    <property type="entry name" value="2-enoyl-CoA Hydratase, Chain A, domain 1"/>
    <property type="match status" value="1"/>
</dbReference>
<dbReference type="Gene3D" id="2.30.42.10">
    <property type="match status" value="1"/>
</dbReference>
<proteinExistence type="inferred from homology"/>
<dbReference type="PANTHER" id="PTHR32060:SF30">
    <property type="entry name" value="CARBOXY-TERMINAL PROCESSING PROTEASE CTPA"/>
    <property type="match status" value="1"/>
</dbReference>
<dbReference type="InterPro" id="IPR005151">
    <property type="entry name" value="Tail-specific_protease"/>
</dbReference>
<evidence type="ECO:0000256" key="2">
    <source>
        <dbReference type="ARBA" id="ARBA00022670"/>
    </source>
</evidence>
<organism evidence="8 9">
    <name type="scientific">Alistipes communis</name>
    <dbReference type="NCBI Taxonomy" id="2585118"/>
    <lineage>
        <taxon>Bacteria</taxon>
        <taxon>Pseudomonadati</taxon>
        <taxon>Bacteroidota</taxon>
        <taxon>Bacteroidia</taxon>
        <taxon>Bacteroidales</taxon>
        <taxon>Rikenellaceae</taxon>
        <taxon>Alistipes</taxon>
    </lineage>
</organism>
<protein>
    <submittedName>
        <fullName evidence="8">Peptidase S41</fullName>
    </submittedName>
</protein>
<feature type="domain" description="PDZ" evidence="7">
    <location>
        <begin position="96"/>
        <end position="166"/>
    </location>
</feature>
<dbReference type="GO" id="GO:0008236">
    <property type="term" value="F:serine-type peptidase activity"/>
    <property type="evidence" value="ECO:0007669"/>
    <property type="project" value="UniProtKB-KW"/>
</dbReference>
<keyword evidence="9" id="KW-1185">Reference proteome</keyword>
<evidence type="ECO:0000256" key="4">
    <source>
        <dbReference type="ARBA" id="ARBA00022825"/>
    </source>
</evidence>
<keyword evidence="3 5" id="KW-0378">Hydrolase</keyword>
<dbReference type="OrthoDB" id="9812068at2"/>
<dbReference type="InterPro" id="IPR029045">
    <property type="entry name" value="ClpP/crotonase-like_dom_sf"/>
</dbReference>
<keyword evidence="2 5" id="KW-0645">Protease</keyword>
<evidence type="ECO:0000256" key="3">
    <source>
        <dbReference type="ARBA" id="ARBA00022801"/>
    </source>
</evidence>
<evidence type="ECO:0000313" key="9">
    <source>
        <dbReference type="Proteomes" id="UP000318946"/>
    </source>
</evidence>
<feature type="region of interest" description="Disordered" evidence="6">
    <location>
        <begin position="548"/>
        <end position="574"/>
    </location>
</feature>
<dbReference type="SUPFAM" id="SSF50156">
    <property type="entry name" value="PDZ domain-like"/>
    <property type="match status" value="1"/>
</dbReference>
<dbReference type="Pfam" id="PF03572">
    <property type="entry name" value="Peptidase_S41"/>
    <property type="match status" value="1"/>
</dbReference>
<dbReference type="InterPro" id="IPR004447">
    <property type="entry name" value="Peptidase_S41A"/>
</dbReference>
<feature type="compositionally biased region" description="Acidic residues" evidence="6">
    <location>
        <begin position="556"/>
        <end position="574"/>
    </location>
</feature>
<dbReference type="InterPro" id="IPR001478">
    <property type="entry name" value="PDZ"/>
</dbReference>
<dbReference type="CDD" id="cd06782">
    <property type="entry name" value="cpPDZ_CPP-like"/>
    <property type="match status" value="1"/>
</dbReference>
<dbReference type="InterPro" id="IPR036034">
    <property type="entry name" value="PDZ_sf"/>
</dbReference>
<dbReference type="EMBL" id="AP019735">
    <property type="protein sequence ID" value="BBL04052.1"/>
    <property type="molecule type" value="Genomic_DNA"/>
</dbReference>
<accession>A0A4Y1WTA8</accession>
<evidence type="ECO:0000259" key="7">
    <source>
        <dbReference type="PROSITE" id="PS50106"/>
    </source>
</evidence>
<dbReference type="GO" id="GO:0004175">
    <property type="term" value="F:endopeptidase activity"/>
    <property type="evidence" value="ECO:0007669"/>
    <property type="project" value="TreeGrafter"/>
</dbReference>
<keyword evidence="4 5" id="KW-0720">Serine protease</keyword>
<dbReference type="Pfam" id="PF13180">
    <property type="entry name" value="PDZ_2"/>
    <property type="match status" value="1"/>
</dbReference>
<dbReference type="AlphaFoldDB" id="A0A4Y1WTA8"/>
<name>A0A4Y1WTA8_9BACT</name>
<dbReference type="KEGG" id="acou:A5CBH24_13650"/>
<evidence type="ECO:0000256" key="6">
    <source>
        <dbReference type="SAM" id="MobiDB-lite"/>
    </source>
</evidence>
<evidence type="ECO:0000256" key="5">
    <source>
        <dbReference type="RuleBase" id="RU004404"/>
    </source>
</evidence>
<dbReference type="CDD" id="cd07560">
    <property type="entry name" value="Peptidase_S41_CPP"/>
    <property type="match status" value="1"/>
</dbReference>
<dbReference type="GO" id="GO:0006508">
    <property type="term" value="P:proteolysis"/>
    <property type="evidence" value="ECO:0007669"/>
    <property type="project" value="UniProtKB-KW"/>
</dbReference>
<dbReference type="SMART" id="SM00228">
    <property type="entry name" value="PDZ"/>
    <property type="match status" value="1"/>
</dbReference>
<reference evidence="9" key="1">
    <citation type="submission" date="2019-06" db="EMBL/GenBank/DDBJ databases">
        <title>Alistipes onderdonkii subsp. vulgaris subsp. nov., Alistipes dispar sp. nov. and Alistipes communis sp. nov., isolated from human faeces, and creation of Alistipes onderdonkii subsp. onderdonkii subsp. nov.</title>
        <authorList>
            <person name="Sakamoto M."/>
            <person name="Ikeyama N."/>
            <person name="Ogata Y."/>
            <person name="Suda W."/>
            <person name="Iino T."/>
            <person name="Hattori M."/>
            <person name="Ohkuma M."/>
        </authorList>
    </citation>
    <scope>NUCLEOTIDE SEQUENCE [LARGE SCALE GENOMIC DNA]</scope>
    <source>
        <strain evidence="9">5CBH24</strain>
    </source>
</reference>
<evidence type="ECO:0000313" key="8">
    <source>
        <dbReference type="EMBL" id="BBL04052.1"/>
    </source>
</evidence>
<dbReference type="GeneID" id="78342086"/>
<evidence type="ECO:0000256" key="1">
    <source>
        <dbReference type="ARBA" id="ARBA00009179"/>
    </source>
</evidence>
<dbReference type="PROSITE" id="PS50106">
    <property type="entry name" value="PDZ"/>
    <property type="match status" value="1"/>
</dbReference>
<dbReference type="NCBIfam" id="TIGR00225">
    <property type="entry name" value="prc"/>
    <property type="match status" value="1"/>
</dbReference>
<dbReference type="Proteomes" id="UP000318946">
    <property type="component" value="Chromosome"/>
</dbReference>
<dbReference type="SMART" id="SM00245">
    <property type="entry name" value="TSPc"/>
    <property type="match status" value="1"/>
</dbReference>